<keyword evidence="4 6" id="KW-0413">Isomerase</keyword>
<evidence type="ECO:0000256" key="4">
    <source>
        <dbReference type="RuleBase" id="RU362028"/>
    </source>
</evidence>
<accession>A0ABW5Q1Z3</accession>
<dbReference type="RefSeq" id="WP_379562473.1">
    <property type="nucleotide sequence ID" value="NZ_CP085256.1"/>
</dbReference>
<dbReference type="CDD" id="cd02869">
    <property type="entry name" value="PseudoU_synth_RluA_like"/>
    <property type="match status" value="1"/>
</dbReference>
<dbReference type="PANTHER" id="PTHR21600">
    <property type="entry name" value="MITOCHONDRIAL RNA PSEUDOURIDINE SYNTHASE"/>
    <property type="match status" value="1"/>
</dbReference>
<dbReference type="GO" id="GO:0016853">
    <property type="term" value="F:isomerase activity"/>
    <property type="evidence" value="ECO:0007669"/>
    <property type="project" value="UniProtKB-KW"/>
</dbReference>
<dbReference type="Gene3D" id="3.30.2350.10">
    <property type="entry name" value="Pseudouridine synthase"/>
    <property type="match status" value="1"/>
</dbReference>
<comment type="similarity">
    <text evidence="2 4">Belongs to the pseudouridine synthase RluA family.</text>
</comment>
<dbReference type="InterPro" id="IPR006225">
    <property type="entry name" value="PsdUridine_synth_RluC/D"/>
</dbReference>
<evidence type="ECO:0000256" key="1">
    <source>
        <dbReference type="ARBA" id="ARBA00000073"/>
    </source>
</evidence>
<evidence type="ECO:0000256" key="3">
    <source>
        <dbReference type="PROSITE-ProRule" id="PRU00182"/>
    </source>
</evidence>
<organism evidence="6 7">
    <name type="scientific">Oceanobacillus kapialis</name>
    <dbReference type="NCBI Taxonomy" id="481353"/>
    <lineage>
        <taxon>Bacteria</taxon>
        <taxon>Bacillati</taxon>
        <taxon>Bacillota</taxon>
        <taxon>Bacilli</taxon>
        <taxon>Bacillales</taxon>
        <taxon>Bacillaceae</taxon>
        <taxon>Oceanobacillus</taxon>
    </lineage>
</organism>
<evidence type="ECO:0000256" key="2">
    <source>
        <dbReference type="ARBA" id="ARBA00010876"/>
    </source>
</evidence>
<comment type="caution">
    <text evidence="6">The sequence shown here is derived from an EMBL/GenBank/DDBJ whole genome shotgun (WGS) entry which is preliminary data.</text>
</comment>
<dbReference type="PROSITE" id="PS50889">
    <property type="entry name" value="S4"/>
    <property type="match status" value="1"/>
</dbReference>
<dbReference type="Pfam" id="PF00849">
    <property type="entry name" value="PseudoU_synth_2"/>
    <property type="match status" value="1"/>
</dbReference>
<gene>
    <name evidence="6" type="ORF">ACFSUN_12920</name>
</gene>
<dbReference type="PROSITE" id="PS01129">
    <property type="entry name" value="PSI_RLU"/>
    <property type="match status" value="1"/>
</dbReference>
<comment type="function">
    <text evidence="4">Responsible for synthesis of pseudouridine from uracil.</text>
</comment>
<name>A0ABW5Q1Z3_9BACI</name>
<evidence type="ECO:0000313" key="7">
    <source>
        <dbReference type="Proteomes" id="UP001597451"/>
    </source>
</evidence>
<dbReference type="PANTHER" id="PTHR21600:SF35">
    <property type="entry name" value="PSEUDOURIDINE SYNTHASE"/>
    <property type="match status" value="1"/>
</dbReference>
<keyword evidence="7" id="KW-1185">Reference proteome</keyword>
<reference evidence="7" key="1">
    <citation type="journal article" date="2019" name="Int. J. Syst. Evol. Microbiol.">
        <title>The Global Catalogue of Microorganisms (GCM) 10K type strain sequencing project: providing services to taxonomists for standard genome sequencing and annotation.</title>
        <authorList>
            <consortium name="The Broad Institute Genomics Platform"/>
            <consortium name="The Broad Institute Genome Sequencing Center for Infectious Disease"/>
            <person name="Wu L."/>
            <person name="Ma J."/>
        </authorList>
    </citation>
    <scope>NUCLEOTIDE SEQUENCE [LARGE SCALE GENOMIC DNA]</scope>
    <source>
        <strain evidence="7">TISTR 1858</strain>
    </source>
</reference>
<sequence>MEWIIEKIHEGLLIRTYLQREHSFSRRMIKSIKFNGGKILVNGTSQNVRYELKEGDRLEVQFPPEKIGAYMEAEDTPLSIVYEDDAVLVINKAAGMLSIPSLLQPNGTVANALLGHYKNQEIANTVHIVTRLDKDTSGLMLIAKNSYSHSRLSNFQKNGKVKRHYEALVEGKPSVEKVLIDAPIGRKDGSIIERVVREDGKQAITHFKVKAAFQAYSLVSIQLETGRTHQIRVHFAYLGHPLIGDTLYGGDDKLIKRQALHCCSLTFKHPITNEEMHFHQDMPQDMKRLV</sequence>
<dbReference type="InterPro" id="IPR020103">
    <property type="entry name" value="PsdUridine_synth_cat_dom_sf"/>
</dbReference>
<dbReference type="EMBL" id="JBHUMX010000038">
    <property type="protein sequence ID" value="MFD2629682.1"/>
    <property type="molecule type" value="Genomic_DNA"/>
</dbReference>
<dbReference type="EC" id="5.4.99.-" evidence="4"/>
<dbReference type="Proteomes" id="UP001597451">
    <property type="component" value="Unassembled WGS sequence"/>
</dbReference>
<protein>
    <recommendedName>
        <fullName evidence="4">Pseudouridine synthase</fullName>
        <ecNumber evidence="4">5.4.99.-</ecNumber>
    </recommendedName>
</protein>
<dbReference type="NCBIfam" id="TIGR00005">
    <property type="entry name" value="rluA_subfam"/>
    <property type="match status" value="1"/>
</dbReference>
<dbReference type="InterPro" id="IPR050188">
    <property type="entry name" value="RluA_PseudoU_synthase"/>
</dbReference>
<comment type="catalytic activity">
    <reaction evidence="1 4">
        <text>a uridine in RNA = a pseudouridine in RNA</text>
        <dbReference type="Rhea" id="RHEA:48348"/>
        <dbReference type="Rhea" id="RHEA-COMP:12068"/>
        <dbReference type="Rhea" id="RHEA-COMP:12069"/>
        <dbReference type="ChEBI" id="CHEBI:65314"/>
        <dbReference type="ChEBI" id="CHEBI:65315"/>
    </reaction>
</comment>
<evidence type="ECO:0000313" key="6">
    <source>
        <dbReference type="EMBL" id="MFD2629682.1"/>
    </source>
</evidence>
<feature type="domain" description="Pseudouridine synthase RsuA/RluA-like" evidence="5">
    <location>
        <begin position="87"/>
        <end position="236"/>
    </location>
</feature>
<dbReference type="InterPro" id="IPR006145">
    <property type="entry name" value="PsdUridine_synth_RsuA/RluA"/>
</dbReference>
<dbReference type="InterPro" id="IPR006224">
    <property type="entry name" value="PsdUridine_synth_RluA-like_CS"/>
</dbReference>
<keyword evidence="3" id="KW-0694">RNA-binding</keyword>
<proteinExistence type="inferred from homology"/>
<evidence type="ECO:0000259" key="5">
    <source>
        <dbReference type="Pfam" id="PF00849"/>
    </source>
</evidence>
<dbReference type="SUPFAM" id="SSF55120">
    <property type="entry name" value="Pseudouridine synthase"/>
    <property type="match status" value="1"/>
</dbReference>